<proteinExistence type="predicted"/>
<keyword evidence="2" id="KW-1185">Reference proteome</keyword>
<sequence>MNEQFDFRQDTSCGYHIHISPTTKSFSLDQLRRVAKAVVLFEPMTARCAPPSRQDNVMAFCKSNTGLDVLAGRQLWMNGLSRGLRGAEKCIDFSTRNAAIYYVCPDKYRAWNFLPAKDNGHGSIEFRRPPGVVNSKKAKHWIAFTMSFIDMAMRQRQDHVARICVAQDRQSEFEARILDSAKALGVYAQLDPRLRQLDRPRCLYTSAISQESLDILRAVDPEYGLYPDT</sequence>
<dbReference type="OrthoDB" id="5291055at2759"/>
<evidence type="ECO:0008006" key="3">
    <source>
        <dbReference type="Google" id="ProtNLM"/>
    </source>
</evidence>
<dbReference type="STRING" id="1448308.A0A2T2NSA1"/>
<dbReference type="PANTHER" id="PTHR36847:SF1">
    <property type="entry name" value="AMIDOLIGASE ENZYME"/>
    <property type="match status" value="1"/>
</dbReference>
<evidence type="ECO:0000313" key="1">
    <source>
        <dbReference type="EMBL" id="PSN68249.1"/>
    </source>
</evidence>
<dbReference type="AlphaFoldDB" id="A0A2T2NSA1"/>
<dbReference type="InterPro" id="IPR022025">
    <property type="entry name" value="Amidoligase_2"/>
</dbReference>
<dbReference type="Proteomes" id="UP000240883">
    <property type="component" value="Unassembled WGS sequence"/>
</dbReference>
<reference evidence="1 2" key="1">
    <citation type="journal article" date="2018" name="Front. Microbiol.">
        <title>Genome-Wide Analysis of Corynespora cassiicola Leaf Fall Disease Putative Effectors.</title>
        <authorList>
            <person name="Lopez D."/>
            <person name="Ribeiro S."/>
            <person name="Label P."/>
            <person name="Fumanal B."/>
            <person name="Venisse J.S."/>
            <person name="Kohler A."/>
            <person name="de Oliveira R.R."/>
            <person name="Labutti K."/>
            <person name="Lipzen A."/>
            <person name="Lail K."/>
            <person name="Bauer D."/>
            <person name="Ohm R.A."/>
            <person name="Barry K.W."/>
            <person name="Spatafora J."/>
            <person name="Grigoriev I.V."/>
            <person name="Martin F.M."/>
            <person name="Pujade-Renaud V."/>
        </authorList>
    </citation>
    <scope>NUCLEOTIDE SEQUENCE [LARGE SCALE GENOMIC DNA]</scope>
    <source>
        <strain evidence="1 2">Philippines</strain>
    </source>
</reference>
<organism evidence="1 2">
    <name type="scientific">Corynespora cassiicola Philippines</name>
    <dbReference type="NCBI Taxonomy" id="1448308"/>
    <lineage>
        <taxon>Eukaryota</taxon>
        <taxon>Fungi</taxon>
        <taxon>Dikarya</taxon>
        <taxon>Ascomycota</taxon>
        <taxon>Pezizomycotina</taxon>
        <taxon>Dothideomycetes</taxon>
        <taxon>Pleosporomycetidae</taxon>
        <taxon>Pleosporales</taxon>
        <taxon>Corynesporascaceae</taxon>
        <taxon>Corynespora</taxon>
    </lineage>
</organism>
<protein>
    <recommendedName>
        <fullName evidence="3">Amidoligase enzyme</fullName>
    </recommendedName>
</protein>
<dbReference type="Pfam" id="PF12224">
    <property type="entry name" value="Amidoligase_2"/>
    <property type="match status" value="1"/>
</dbReference>
<accession>A0A2T2NSA1</accession>
<name>A0A2T2NSA1_CORCC</name>
<gene>
    <name evidence="1" type="ORF">BS50DRAFT_633861</name>
</gene>
<dbReference type="PANTHER" id="PTHR36847">
    <property type="entry name" value="AMIDOLIGASE ENZYME"/>
    <property type="match status" value="1"/>
</dbReference>
<dbReference type="EMBL" id="KZ678134">
    <property type="protein sequence ID" value="PSN68249.1"/>
    <property type="molecule type" value="Genomic_DNA"/>
</dbReference>
<evidence type="ECO:0000313" key="2">
    <source>
        <dbReference type="Proteomes" id="UP000240883"/>
    </source>
</evidence>